<dbReference type="Pfam" id="PF06035">
    <property type="entry name" value="Peptidase_C93"/>
    <property type="match status" value="1"/>
</dbReference>
<sequence length="204" mass="22650">MRTNVGRRSGSFAVGAILSVLISIAPALAGSAMEVGRLTSQPIGHYEFCQSNPDECSITTIAPKREKLTDSMWRKIVSVNSAVNRQVRPVSDMELYGVEEFWTYPVNGAGDCEEYVLAKQLELRNAGLSMSNLLITVLRQRNGEGHAVLTVRTDKGDFVLDNLNEKVVEWHNTDYTYLKIQSSRHSGKWVSITNSDVPMTATVR</sequence>
<name>A0A7X0F9W8_9HYPH</name>
<dbReference type="EMBL" id="JACHOU010000009">
    <property type="protein sequence ID" value="MBB6355821.1"/>
    <property type="molecule type" value="Genomic_DNA"/>
</dbReference>
<dbReference type="InterPro" id="IPR010319">
    <property type="entry name" value="Transglutaminase-like_Cys_pept"/>
</dbReference>
<dbReference type="AlphaFoldDB" id="A0A7X0F9W8"/>
<accession>A0A7X0F9W8</accession>
<comment type="caution">
    <text evidence="1">The sequence shown here is derived from an EMBL/GenBank/DDBJ whole genome shotgun (WGS) entry which is preliminary data.</text>
</comment>
<keyword evidence="2" id="KW-1185">Reference proteome</keyword>
<proteinExistence type="predicted"/>
<dbReference type="PANTHER" id="PTHR39327:SF1">
    <property type="entry name" value="BLR5470 PROTEIN"/>
    <property type="match status" value="1"/>
</dbReference>
<dbReference type="PANTHER" id="PTHR39327">
    <property type="match status" value="1"/>
</dbReference>
<protein>
    <submittedName>
        <fullName evidence="1">Putative transglutaminase-like cysteine proteinase</fullName>
    </submittedName>
</protein>
<evidence type="ECO:0000313" key="2">
    <source>
        <dbReference type="Proteomes" id="UP000536262"/>
    </source>
</evidence>
<evidence type="ECO:0000313" key="1">
    <source>
        <dbReference type="EMBL" id="MBB6355821.1"/>
    </source>
</evidence>
<dbReference type="Proteomes" id="UP000536262">
    <property type="component" value="Unassembled WGS sequence"/>
</dbReference>
<dbReference type="Gene3D" id="3.10.620.30">
    <property type="match status" value="1"/>
</dbReference>
<reference evidence="1 2" key="1">
    <citation type="submission" date="2020-08" db="EMBL/GenBank/DDBJ databases">
        <title>Genomic Encyclopedia of Type Strains, Phase IV (KMG-IV): sequencing the most valuable type-strain genomes for metagenomic binning, comparative biology and taxonomic classification.</title>
        <authorList>
            <person name="Goeker M."/>
        </authorList>
    </citation>
    <scope>NUCLEOTIDE SEQUENCE [LARGE SCALE GENOMIC DNA]</scope>
    <source>
        <strain evidence="1 2">DSM 7051</strain>
    </source>
</reference>
<dbReference type="RefSeq" id="WP_184700210.1">
    <property type="nucleotide sequence ID" value="NZ_BAABEG010000005.1"/>
</dbReference>
<gene>
    <name evidence="1" type="ORF">GGR00_003626</name>
</gene>
<organism evidence="1 2">
    <name type="scientific">Aminobacter aganoensis</name>
    <dbReference type="NCBI Taxonomy" id="83264"/>
    <lineage>
        <taxon>Bacteria</taxon>
        <taxon>Pseudomonadati</taxon>
        <taxon>Pseudomonadota</taxon>
        <taxon>Alphaproteobacteria</taxon>
        <taxon>Hyphomicrobiales</taxon>
        <taxon>Phyllobacteriaceae</taxon>
        <taxon>Aminobacter</taxon>
    </lineage>
</organism>